<comment type="caution">
    <text evidence="1">The sequence shown here is derived from an EMBL/GenBank/DDBJ whole genome shotgun (WGS) entry which is preliminary data.</text>
</comment>
<dbReference type="EMBL" id="JANAKD010001014">
    <property type="protein sequence ID" value="KAJ3484606.1"/>
    <property type="molecule type" value="Genomic_DNA"/>
</dbReference>
<organism evidence="1 2">
    <name type="scientific">Lecanicillium saksenae</name>
    <dbReference type="NCBI Taxonomy" id="468837"/>
    <lineage>
        <taxon>Eukaryota</taxon>
        <taxon>Fungi</taxon>
        <taxon>Dikarya</taxon>
        <taxon>Ascomycota</taxon>
        <taxon>Pezizomycotina</taxon>
        <taxon>Sordariomycetes</taxon>
        <taxon>Hypocreomycetidae</taxon>
        <taxon>Hypocreales</taxon>
        <taxon>Cordycipitaceae</taxon>
        <taxon>Lecanicillium</taxon>
    </lineage>
</organism>
<keyword evidence="2" id="KW-1185">Reference proteome</keyword>
<proteinExistence type="predicted"/>
<accession>A0ACC1QPL0</accession>
<reference evidence="1" key="1">
    <citation type="submission" date="2022-07" db="EMBL/GenBank/DDBJ databases">
        <title>Genome Sequence of Lecanicillium saksenae.</title>
        <authorList>
            <person name="Buettner E."/>
        </authorList>
    </citation>
    <scope>NUCLEOTIDE SEQUENCE</scope>
    <source>
        <strain evidence="1">VT-O1</strain>
    </source>
</reference>
<dbReference type="Proteomes" id="UP001148737">
    <property type="component" value="Unassembled WGS sequence"/>
</dbReference>
<evidence type="ECO:0000313" key="2">
    <source>
        <dbReference type="Proteomes" id="UP001148737"/>
    </source>
</evidence>
<sequence length="301" mass="33233">MSEGIAVFSVPGLAEPCETWYRTVGEVNSSATPLVILHGGPGVCHDYLLPLTDLSVPLIFYDQIGNGRSTHLPEKNGDEAFWTVELFKAELDNLMRHLGLQDRPVDVYGHSWGGILAAEWAVGASSSNLRRLILASSLASQELWAVGTTALRNKMPEAERAAFDKADETGDYESPEYLAAMEVFSKRHLSLARPWPAPEVQAALNCLAADPTTHITMLGRNQLVATGSLKDWTIVSRLHKIAVPTLLIHGSEDMAQDVAMQPFFDLIHQVEWVKLDHAAHLSHVDKREKHMQVIDAFLAKK</sequence>
<gene>
    <name evidence="1" type="ORF">NLG97_g7015</name>
</gene>
<protein>
    <submittedName>
        <fullName evidence="1">Uncharacterized protein</fullName>
    </submittedName>
</protein>
<evidence type="ECO:0000313" key="1">
    <source>
        <dbReference type="EMBL" id="KAJ3484606.1"/>
    </source>
</evidence>
<name>A0ACC1QPL0_9HYPO</name>